<dbReference type="Pfam" id="PF14261">
    <property type="entry name" value="DUF4351"/>
    <property type="match status" value="1"/>
</dbReference>
<dbReference type="Proteomes" id="UP000019486">
    <property type="component" value="Unassembled WGS sequence"/>
</dbReference>
<keyword evidence="4" id="KW-1185">Reference proteome</keyword>
<evidence type="ECO:0000313" key="3">
    <source>
        <dbReference type="EMBL" id="EWY42654.1"/>
    </source>
</evidence>
<dbReference type="AlphaFoldDB" id="W9H9Q3"/>
<organism evidence="3 4">
    <name type="scientific">Skermanella stibiiresistens SB22</name>
    <dbReference type="NCBI Taxonomy" id="1385369"/>
    <lineage>
        <taxon>Bacteria</taxon>
        <taxon>Pseudomonadati</taxon>
        <taxon>Pseudomonadota</taxon>
        <taxon>Alphaproteobacteria</taxon>
        <taxon>Rhodospirillales</taxon>
        <taxon>Azospirillaceae</taxon>
        <taxon>Skermanella</taxon>
    </lineage>
</organism>
<dbReference type="EMBL" id="AVFL01000001">
    <property type="protein sequence ID" value="EWY42654.1"/>
    <property type="molecule type" value="Genomic_DNA"/>
</dbReference>
<dbReference type="OrthoDB" id="932587at2"/>
<dbReference type="PANTHER" id="PTHR34611">
    <property type="match status" value="1"/>
</dbReference>
<feature type="domain" description="DUF4351" evidence="2">
    <location>
        <begin position="265"/>
        <end position="315"/>
    </location>
</feature>
<accession>W9H9Q3</accession>
<dbReference type="InterPro" id="IPR025587">
    <property type="entry name" value="DUF4351"/>
</dbReference>
<dbReference type="PATRIC" id="fig|1385369.3.peg.376"/>
<dbReference type="RefSeq" id="WP_037446077.1">
    <property type="nucleotide sequence ID" value="NZ_AVFL01000001.1"/>
</dbReference>
<proteinExistence type="predicted"/>
<comment type="caution">
    <text evidence="3">The sequence shown here is derived from an EMBL/GenBank/DDBJ whole genome shotgun (WGS) entry which is preliminary data.</text>
</comment>
<dbReference type="InterPro" id="IPR051699">
    <property type="entry name" value="Rpn/YhgA-like_nuclease"/>
</dbReference>
<evidence type="ECO:0008006" key="5">
    <source>
        <dbReference type="Google" id="ProtNLM"/>
    </source>
</evidence>
<evidence type="ECO:0000259" key="2">
    <source>
        <dbReference type="Pfam" id="PF14261"/>
    </source>
</evidence>
<dbReference type="GO" id="GO:1990238">
    <property type="term" value="F:double-stranded DNA endonuclease activity"/>
    <property type="evidence" value="ECO:0007669"/>
    <property type="project" value="TreeGrafter"/>
</dbReference>
<gene>
    <name evidence="3" type="ORF">N825_01935</name>
</gene>
<name>W9H9Q3_9PROT</name>
<sequence>MTTRLIQRHDQFFKRLLERPETAGALIRERFPADVARLLTKDDPVLEPGTFVDRELREYRTDLLYRARTIHGGAAFIYTLIEHKSWPPLRIRLQLLGYQTNIWQWWDKREGKDADGNLLPLPPILPLVVYHGDAEWRIPLNFAAGMDLGDESLRPYLLDFRYFLADIGRDDDASLSREKVLRAGLLVLKHGSRQGDLFDTLVLLGRAALAISFDDLVAVVRYLLTEPNEVNAAILRDALREIVPGQEMRIMSIAAEEWKAEGKAEGRAQGKADILLRQLRRRFGPVPPAMADRVLGASDAELNAWADGILDAASAEAVFTGPKPN</sequence>
<protein>
    <recommendedName>
        <fullName evidence="5">Transposase (putative) YhgA-like domain-containing protein</fullName>
    </recommendedName>
</protein>
<dbReference type="STRING" id="1385369.N825_01935"/>
<dbReference type="Pfam" id="PF04754">
    <property type="entry name" value="Transposase_31"/>
    <property type="match status" value="1"/>
</dbReference>
<feature type="domain" description="Transposase (putative) YhgA-like" evidence="1">
    <location>
        <begin position="7"/>
        <end position="200"/>
    </location>
</feature>
<evidence type="ECO:0000259" key="1">
    <source>
        <dbReference type="Pfam" id="PF04754"/>
    </source>
</evidence>
<dbReference type="InterPro" id="IPR006842">
    <property type="entry name" value="Transposase_31"/>
</dbReference>
<dbReference type="GO" id="GO:0006310">
    <property type="term" value="P:DNA recombination"/>
    <property type="evidence" value="ECO:0007669"/>
    <property type="project" value="TreeGrafter"/>
</dbReference>
<reference evidence="3 4" key="1">
    <citation type="submission" date="2013-08" db="EMBL/GenBank/DDBJ databases">
        <title>The genome sequence of Skermanella stibiiresistens.</title>
        <authorList>
            <person name="Zhu W."/>
            <person name="Wang G."/>
        </authorList>
    </citation>
    <scope>NUCLEOTIDE SEQUENCE [LARGE SCALE GENOMIC DNA]</scope>
    <source>
        <strain evidence="3 4">SB22</strain>
    </source>
</reference>
<dbReference type="PANTHER" id="PTHR34611:SF2">
    <property type="entry name" value="INACTIVE RECOMBINATION-PROMOTING NUCLEASE-LIKE PROTEIN RPNE-RELATED"/>
    <property type="match status" value="1"/>
</dbReference>
<evidence type="ECO:0000313" key="4">
    <source>
        <dbReference type="Proteomes" id="UP000019486"/>
    </source>
</evidence>